<sequence>MSTRSRCPRRHQSHWRKDVADSRVLCTVLSPTSDEPFRHCSIKWTLMEPRRGPHHFVRQRDYVLLDLTDIRTCDNGERIAVRILHSLDIDLSTSTEFPALLSTTSCRGGVERFMQTRFDPMGSASKKLALDTVVQHALVVARSMETRQHAATSNEAVGSEDYICLLCCASTNKLTDRLRLRKRATCAICYHSVCPRCYVEKDLVTIDPATGTRA</sequence>
<evidence type="ECO:0000313" key="1">
    <source>
        <dbReference type="EMBL" id="DBA02016.1"/>
    </source>
</evidence>
<dbReference type="EMBL" id="DAKRPA010000037">
    <property type="protein sequence ID" value="DBA02016.1"/>
    <property type="molecule type" value="Genomic_DNA"/>
</dbReference>
<keyword evidence="2" id="KW-1185">Reference proteome</keyword>
<comment type="caution">
    <text evidence="1">The sequence shown here is derived from an EMBL/GenBank/DDBJ whole genome shotgun (WGS) entry which is preliminary data.</text>
</comment>
<dbReference type="PANTHER" id="PTHR13510">
    <property type="entry name" value="FYVE-FINGER-CONTAINING RAB5 EFFECTOR PROTEIN RABENOSYN-5-RELATED"/>
    <property type="match status" value="1"/>
</dbReference>
<gene>
    <name evidence="1" type="ORF">N0F65_000263</name>
</gene>
<reference evidence="1" key="1">
    <citation type="submission" date="2022-11" db="EMBL/GenBank/DDBJ databases">
        <authorList>
            <person name="Morgan W.R."/>
            <person name="Tartar A."/>
        </authorList>
    </citation>
    <scope>NUCLEOTIDE SEQUENCE</scope>
    <source>
        <strain evidence="1">ARSEF 373</strain>
    </source>
</reference>
<proteinExistence type="predicted"/>
<dbReference type="InterPro" id="IPR011011">
    <property type="entry name" value="Znf_FYVE_PHD"/>
</dbReference>
<dbReference type="SUPFAM" id="SSF57903">
    <property type="entry name" value="FYVE/PHD zinc finger"/>
    <property type="match status" value="1"/>
</dbReference>
<protein>
    <submittedName>
        <fullName evidence="1">Uncharacterized protein</fullName>
    </submittedName>
</protein>
<dbReference type="InterPro" id="IPR052727">
    <property type="entry name" value="Rab4/Rab5_effector"/>
</dbReference>
<name>A0AAV2Z6Q6_9STRA</name>
<dbReference type="PANTHER" id="PTHR13510:SF44">
    <property type="entry name" value="RABENOSYN-5"/>
    <property type="match status" value="1"/>
</dbReference>
<dbReference type="Proteomes" id="UP001146120">
    <property type="component" value="Unassembled WGS sequence"/>
</dbReference>
<reference evidence="1" key="2">
    <citation type="journal article" date="2023" name="Microbiol Resour">
        <title>Decontamination and Annotation of the Draft Genome Sequence of the Oomycete Lagenidium giganteum ARSEF 373.</title>
        <authorList>
            <person name="Morgan W.R."/>
            <person name="Tartar A."/>
        </authorList>
    </citation>
    <scope>NUCLEOTIDE SEQUENCE</scope>
    <source>
        <strain evidence="1">ARSEF 373</strain>
    </source>
</reference>
<organism evidence="1 2">
    <name type="scientific">Lagenidium giganteum</name>
    <dbReference type="NCBI Taxonomy" id="4803"/>
    <lineage>
        <taxon>Eukaryota</taxon>
        <taxon>Sar</taxon>
        <taxon>Stramenopiles</taxon>
        <taxon>Oomycota</taxon>
        <taxon>Peronosporomycetes</taxon>
        <taxon>Pythiales</taxon>
        <taxon>Pythiaceae</taxon>
    </lineage>
</organism>
<dbReference type="AlphaFoldDB" id="A0AAV2Z6Q6"/>
<evidence type="ECO:0000313" key="2">
    <source>
        <dbReference type="Proteomes" id="UP001146120"/>
    </source>
</evidence>
<accession>A0AAV2Z6Q6</accession>